<dbReference type="EMBL" id="SWBP01000001">
    <property type="protein sequence ID" value="TKC00962.1"/>
    <property type="molecule type" value="Genomic_DNA"/>
</dbReference>
<dbReference type="Proteomes" id="UP000308181">
    <property type="component" value="Unassembled WGS sequence"/>
</dbReference>
<organism evidence="2 3">
    <name type="scientific">Pedobacter cryophilus</name>
    <dbReference type="NCBI Taxonomy" id="2571271"/>
    <lineage>
        <taxon>Bacteria</taxon>
        <taxon>Pseudomonadati</taxon>
        <taxon>Bacteroidota</taxon>
        <taxon>Sphingobacteriia</taxon>
        <taxon>Sphingobacteriales</taxon>
        <taxon>Sphingobacteriaceae</taxon>
        <taxon>Pedobacter</taxon>
    </lineage>
</organism>
<keyword evidence="1" id="KW-1133">Transmembrane helix</keyword>
<feature type="transmembrane region" description="Helical" evidence="1">
    <location>
        <begin position="6"/>
        <end position="27"/>
    </location>
</feature>
<keyword evidence="1" id="KW-0472">Membrane</keyword>
<protein>
    <submittedName>
        <fullName evidence="2">Uncharacterized protein</fullName>
    </submittedName>
</protein>
<evidence type="ECO:0000313" key="3">
    <source>
        <dbReference type="Proteomes" id="UP000308181"/>
    </source>
</evidence>
<accession>A0A4U1C6E8</accession>
<dbReference type="AlphaFoldDB" id="A0A4U1C6E8"/>
<feature type="transmembrane region" description="Helical" evidence="1">
    <location>
        <begin position="39"/>
        <end position="61"/>
    </location>
</feature>
<comment type="caution">
    <text evidence="2">The sequence shown here is derived from an EMBL/GenBank/DDBJ whole genome shotgun (WGS) entry which is preliminary data.</text>
</comment>
<evidence type="ECO:0000313" key="2">
    <source>
        <dbReference type="EMBL" id="TKC00962.1"/>
    </source>
</evidence>
<name>A0A4U1C6E8_9SPHI</name>
<gene>
    <name evidence="2" type="ORF">FA046_04595</name>
</gene>
<sequence>MDFNYIIFPLIYSLINVFFIFIIHSFIKKRIDDKVMAWSYSISISLGITFILTILFLMFFAKDLFKY</sequence>
<evidence type="ECO:0000256" key="1">
    <source>
        <dbReference type="SAM" id="Phobius"/>
    </source>
</evidence>
<keyword evidence="1" id="KW-0812">Transmembrane</keyword>
<dbReference type="RefSeq" id="WP_136825167.1">
    <property type="nucleotide sequence ID" value="NZ_SWBP01000001.1"/>
</dbReference>
<reference evidence="2 3" key="1">
    <citation type="submission" date="2019-04" db="EMBL/GenBank/DDBJ databases">
        <title>Pedobacter sp. AR-3-17 sp. nov., isolated from Arctic soil.</title>
        <authorList>
            <person name="Dahal R.H."/>
            <person name="Kim D.-U."/>
        </authorList>
    </citation>
    <scope>NUCLEOTIDE SEQUENCE [LARGE SCALE GENOMIC DNA]</scope>
    <source>
        <strain evidence="2 3">AR-3-17</strain>
    </source>
</reference>
<keyword evidence="3" id="KW-1185">Reference proteome</keyword>
<proteinExistence type="predicted"/>